<gene>
    <name evidence="2" type="ORF">HMPREF9425_1098</name>
</gene>
<sequence>MIDTMIFPTNLSPDNLIINSNFTYVFSTNKSIPYQGWKIHISATLDNYQKILDSVTTICLTNDTPFKFINSIEKLLFIFSKKTSQTEIGKFITIYPENDQTFLYLLDVLYQEIKYEPGIQIITDQNYKQSEVIFYRYGLMNASVKNGQRPCLFDNNGVAYPDLPGAYYSCPKFVKEYFPEKTNTSTILNERYDMKSILYQTGAGNIYIAIDITNSKKVIIKEARRYVYATRDITSMELLKNETKIIKKLSGSVTPNYIDDFYLEDNYYLVEEFIEGKTLNTLKTDFNLLLKRTPSEITTFNNKLKQIISKLFKSLEYIHDHGVIVDDISCSNIILTPENKVYFIDFETAYLKNENPLIATTNSCYPKTIYAKFEHKDIVKLWYCIINLLTNASSLLKFDQTGTETLKLFTKICLEMNFPLQLLNKFMKDFKLERNNQIFFINFIKLGMDLEKLIYKRDQLLNTLVTSSTISIEGKSWCEKVDNYLAINQLGLNLSEKITKRDIQGSDLDSQLAKILLDESQENLSDDMLSEDFF</sequence>
<dbReference type="RefSeq" id="WP_003097331.1">
    <property type="nucleotide sequence ID" value="NZ_GL831112.1"/>
</dbReference>
<name>A0ABN0CGI1_STRVE</name>
<dbReference type="EMBL" id="AEVI01000050">
    <property type="protein sequence ID" value="EFX96003.1"/>
    <property type="molecule type" value="Genomic_DNA"/>
</dbReference>
<dbReference type="InterPro" id="IPR057929">
    <property type="entry name" value="RamC_N"/>
</dbReference>
<dbReference type="Pfam" id="PF00069">
    <property type="entry name" value="Pkinase"/>
    <property type="match status" value="1"/>
</dbReference>
<dbReference type="InterPro" id="IPR000719">
    <property type="entry name" value="Prot_kinase_dom"/>
</dbReference>
<dbReference type="Pfam" id="PF25816">
    <property type="entry name" value="RamC_N"/>
    <property type="match status" value="1"/>
</dbReference>
<evidence type="ECO:0000313" key="2">
    <source>
        <dbReference type="EMBL" id="EFX96003.1"/>
    </source>
</evidence>
<evidence type="ECO:0000259" key="1">
    <source>
        <dbReference type="PROSITE" id="PS50011"/>
    </source>
</evidence>
<protein>
    <recommendedName>
        <fullName evidence="1">Protein kinase domain-containing protein</fullName>
    </recommendedName>
</protein>
<accession>A0ABN0CGI1</accession>
<dbReference type="PROSITE" id="PS50011">
    <property type="entry name" value="PROTEIN_KINASE_DOM"/>
    <property type="match status" value="1"/>
</dbReference>
<dbReference type="PANTHER" id="PTHR44167">
    <property type="entry name" value="OVARIAN-SPECIFIC SERINE/THREONINE-PROTEIN KINASE LOK-RELATED"/>
    <property type="match status" value="1"/>
</dbReference>
<dbReference type="Gene3D" id="1.10.510.10">
    <property type="entry name" value="Transferase(Phosphotransferase) domain 1"/>
    <property type="match status" value="1"/>
</dbReference>
<proteinExistence type="predicted"/>
<dbReference type="PANTHER" id="PTHR44167:SF24">
    <property type="entry name" value="SERINE_THREONINE-PROTEIN KINASE CHK2"/>
    <property type="match status" value="1"/>
</dbReference>
<organism evidence="2 3">
    <name type="scientific">Streptococcus vestibularis ATCC 49124</name>
    <dbReference type="NCBI Taxonomy" id="889206"/>
    <lineage>
        <taxon>Bacteria</taxon>
        <taxon>Bacillati</taxon>
        <taxon>Bacillota</taxon>
        <taxon>Bacilli</taxon>
        <taxon>Lactobacillales</taxon>
        <taxon>Streptococcaceae</taxon>
        <taxon>Streptococcus</taxon>
    </lineage>
</organism>
<feature type="domain" description="Protein kinase" evidence="1">
    <location>
        <begin position="192"/>
        <end position="534"/>
    </location>
</feature>
<keyword evidence="3" id="KW-1185">Reference proteome</keyword>
<dbReference type="SMART" id="SM00220">
    <property type="entry name" value="S_TKc"/>
    <property type="match status" value="1"/>
</dbReference>
<evidence type="ECO:0000313" key="3">
    <source>
        <dbReference type="Proteomes" id="UP000003697"/>
    </source>
</evidence>
<dbReference type="Proteomes" id="UP000003697">
    <property type="component" value="Unassembled WGS sequence"/>
</dbReference>
<dbReference type="SUPFAM" id="SSF56112">
    <property type="entry name" value="Protein kinase-like (PK-like)"/>
    <property type="match status" value="1"/>
</dbReference>
<comment type="caution">
    <text evidence="2">The sequence shown here is derived from an EMBL/GenBank/DDBJ whole genome shotgun (WGS) entry which is preliminary data.</text>
</comment>
<reference evidence="2 3" key="1">
    <citation type="submission" date="2011-01" db="EMBL/GenBank/DDBJ databases">
        <authorList>
            <person name="Muzny D."/>
            <person name="Qin X."/>
            <person name="Buhay C."/>
            <person name="Dugan-Rocha S."/>
            <person name="Ding Y."/>
            <person name="Chen G."/>
            <person name="Hawes A."/>
            <person name="Holder M."/>
            <person name="Jhangiani S."/>
            <person name="Johnson A."/>
            <person name="Khan Z."/>
            <person name="Li Z."/>
            <person name="Liu W."/>
            <person name="Liu X."/>
            <person name="Perez L."/>
            <person name="Shen H."/>
            <person name="Wang Q."/>
            <person name="Watt J."/>
            <person name="Xi L."/>
            <person name="Xin Y."/>
            <person name="Zhou J."/>
            <person name="Deng J."/>
            <person name="Jiang H."/>
            <person name="Liu Y."/>
            <person name="Qu J."/>
            <person name="Song X.-Z."/>
            <person name="Zhang L."/>
            <person name="Villasana D."/>
            <person name="Johnson A."/>
            <person name="Liu J."/>
            <person name="Liyanage D."/>
            <person name="Lorensuhewa L."/>
            <person name="Robinson T."/>
            <person name="Song A."/>
            <person name="Song B.-B."/>
            <person name="Dinh H."/>
            <person name="Thornton R."/>
            <person name="Coyle M."/>
            <person name="Francisco L."/>
            <person name="Jackson L."/>
            <person name="Javaid M."/>
            <person name="Korchina V."/>
            <person name="Kovar C."/>
            <person name="Mata R."/>
            <person name="Mathew T."/>
            <person name="Ngo R."/>
            <person name="Nguyen L."/>
            <person name="Nguyen N."/>
            <person name="Okwuonu G."/>
            <person name="Ongeri F."/>
            <person name="Pham C."/>
            <person name="Simmons D."/>
            <person name="Wilczek-Boney K."/>
            <person name="Hale W."/>
            <person name="Jakkamsetti A."/>
            <person name="Pham P."/>
            <person name="Ruth R."/>
            <person name="San Lucas F."/>
            <person name="Warren J."/>
            <person name="Zhang J."/>
            <person name="Zhao Z."/>
            <person name="Zhou C."/>
            <person name="Zhu D."/>
            <person name="Lee S."/>
            <person name="Bess C."/>
            <person name="Blankenburg K."/>
            <person name="Forbes L."/>
            <person name="Fu Q."/>
            <person name="Gubbala S."/>
            <person name="Hirani K."/>
            <person name="Jayaseelan J.C."/>
            <person name="Lara F."/>
            <person name="Munidasa M."/>
            <person name="Palculict T."/>
            <person name="Patil S."/>
            <person name="Pu L.-L."/>
            <person name="Saada N."/>
            <person name="Tang L."/>
            <person name="Weissenberger G."/>
            <person name="Zhu Y."/>
            <person name="Hemphill L."/>
            <person name="Shang Y."/>
            <person name="Youmans B."/>
            <person name="Ayvaz T."/>
            <person name="Ross M."/>
            <person name="Santibanez J."/>
            <person name="Aqrawi P."/>
            <person name="Gross S."/>
            <person name="Joshi V."/>
            <person name="Fowler G."/>
            <person name="Nazareth L."/>
            <person name="Reid J."/>
            <person name="Worley K."/>
            <person name="Petrosino J."/>
            <person name="Highlander S."/>
            <person name="Gibbs R."/>
        </authorList>
    </citation>
    <scope>NUCLEOTIDE SEQUENCE [LARGE SCALE GENOMIC DNA]</scope>
    <source>
        <strain evidence="2 3">ATCC 49124</strain>
    </source>
</reference>
<dbReference type="InterPro" id="IPR011009">
    <property type="entry name" value="Kinase-like_dom_sf"/>
</dbReference>